<feature type="domain" description="Protein kinase" evidence="5">
    <location>
        <begin position="13"/>
        <end position="125"/>
    </location>
</feature>
<dbReference type="PROSITE" id="PS50011">
    <property type="entry name" value="PROTEIN_KINASE_DOM"/>
    <property type="match status" value="1"/>
</dbReference>
<comment type="caution">
    <text evidence="6">The sequence shown here is derived from an EMBL/GenBank/DDBJ whole genome shotgun (WGS) entry which is preliminary data.</text>
</comment>
<dbReference type="SUPFAM" id="SSF56112">
    <property type="entry name" value="Protein kinase-like (PK-like)"/>
    <property type="match status" value="1"/>
</dbReference>
<dbReference type="EMBL" id="JARBJD010000193">
    <property type="protein sequence ID" value="KAK2947685.1"/>
    <property type="molecule type" value="Genomic_DNA"/>
</dbReference>
<dbReference type="PANTHER" id="PTHR11042">
    <property type="entry name" value="EUKARYOTIC TRANSLATION INITIATION FACTOR 2-ALPHA KINASE EIF2-ALPHA KINASE -RELATED"/>
    <property type="match status" value="1"/>
</dbReference>
<keyword evidence="1" id="KW-0808">Transferase</keyword>
<organism evidence="6 7">
    <name type="scientific">Blattamonas nauphoetae</name>
    <dbReference type="NCBI Taxonomy" id="2049346"/>
    <lineage>
        <taxon>Eukaryota</taxon>
        <taxon>Metamonada</taxon>
        <taxon>Preaxostyla</taxon>
        <taxon>Oxymonadida</taxon>
        <taxon>Blattamonas</taxon>
    </lineage>
</organism>
<dbReference type="InterPro" id="IPR000719">
    <property type="entry name" value="Prot_kinase_dom"/>
</dbReference>
<dbReference type="Proteomes" id="UP001281761">
    <property type="component" value="Unassembled WGS sequence"/>
</dbReference>
<proteinExistence type="predicted"/>
<name>A0ABQ9X924_9EUKA</name>
<reference evidence="6 7" key="1">
    <citation type="journal article" date="2022" name="bioRxiv">
        <title>Genomics of Preaxostyla Flagellates Illuminates Evolutionary Transitions and the Path Towards Mitochondrial Loss.</title>
        <authorList>
            <person name="Novak L.V.F."/>
            <person name="Treitli S.C."/>
            <person name="Pyrih J."/>
            <person name="Halakuc P."/>
            <person name="Pipaliya S.V."/>
            <person name="Vacek V."/>
            <person name="Brzon O."/>
            <person name="Soukal P."/>
            <person name="Eme L."/>
            <person name="Dacks J.B."/>
            <person name="Karnkowska A."/>
            <person name="Elias M."/>
            <person name="Hampl V."/>
        </authorList>
    </citation>
    <scope>NUCLEOTIDE SEQUENCE [LARGE SCALE GENOMIC DNA]</scope>
    <source>
        <strain evidence="6">NAU3</strain>
        <tissue evidence="6">Gut</tissue>
    </source>
</reference>
<evidence type="ECO:0000256" key="3">
    <source>
        <dbReference type="ARBA" id="ARBA00022777"/>
    </source>
</evidence>
<evidence type="ECO:0000256" key="1">
    <source>
        <dbReference type="ARBA" id="ARBA00022679"/>
    </source>
</evidence>
<keyword evidence="4" id="KW-0067">ATP-binding</keyword>
<evidence type="ECO:0000313" key="6">
    <source>
        <dbReference type="EMBL" id="KAK2947685.1"/>
    </source>
</evidence>
<dbReference type="InterPro" id="IPR050339">
    <property type="entry name" value="CC_SR_Kinase"/>
</dbReference>
<dbReference type="Pfam" id="PF00069">
    <property type="entry name" value="Pkinase"/>
    <property type="match status" value="1"/>
</dbReference>
<sequence>MTSKLDDITPPGYSKPKIISEGAFGQVLKVKHERSGVEYAVKVLPMLKEGDKERVSREVEMLTRYAHARIVHLHESIDMGRHQAIVMELGARSLKDLILEYEKRKELIPLLLSLRLPVLGSCNKE</sequence>
<evidence type="ECO:0000256" key="4">
    <source>
        <dbReference type="ARBA" id="ARBA00022840"/>
    </source>
</evidence>
<keyword evidence="3" id="KW-0418">Kinase</keyword>
<dbReference type="Gene3D" id="3.30.200.20">
    <property type="entry name" value="Phosphorylase Kinase, domain 1"/>
    <property type="match status" value="1"/>
</dbReference>
<accession>A0ABQ9X924</accession>
<keyword evidence="7" id="KW-1185">Reference proteome</keyword>
<dbReference type="InterPro" id="IPR011009">
    <property type="entry name" value="Kinase-like_dom_sf"/>
</dbReference>
<keyword evidence="2" id="KW-0547">Nucleotide-binding</keyword>
<protein>
    <recommendedName>
        <fullName evidence="5">Protein kinase domain-containing protein</fullName>
    </recommendedName>
</protein>
<evidence type="ECO:0000313" key="7">
    <source>
        <dbReference type="Proteomes" id="UP001281761"/>
    </source>
</evidence>
<evidence type="ECO:0000259" key="5">
    <source>
        <dbReference type="PROSITE" id="PS50011"/>
    </source>
</evidence>
<gene>
    <name evidence="6" type="ORF">BLNAU_17355</name>
</gene>
<evidence type="ECO:0000256" key="2">
    <source>
        <dbReference type="ARBA" id="ARBA00022741"/>
    </source>
</evidence>